<keyword evidence="4" id="KW-1185">Reference proteome</keyword>
<organism evidence="3 4">
    <name type="scientific">Sphingobacterium bovistauri</name>
    <dbReference type="NCBI Taxonomy" id="2781959"/>
    <lineage>
        <taxon>Bacteria</taxon>
        <taxon>Pseudomonadati</taxon>
        <taxon>Bacteroidota</taxon>
        <taxon>Sphingobacteriia</taxon>
        <taxon>Sphingobacteriales</taxon>
        <taxon>Sphingobacteriaceae</taxon>
        <taxon>Sphingobacterium</taxon>
    </lineage>
</organism>
<dbReference type="SUPFAM" id="SSF53756">
    <property type="entry name" value="UDP-Glycosyltransferase/glycogen phosphorylase"/>
    <property type="match status" value="1"/>
</dbReference>
<dbReference type="PANTHER" id="PTHR45947:SF3">
    <property type="entry name" value="SULFOQUINOVOSYL TRANSFERASE SQD2"/>
    <property type="match status" value="1"/>
</dbReference>
<dbReference type="InterPro" id="IPR001296">
    <property type="entry name" value="Glyco_trans_1"/>
</dbReference>
<feature type="domain" description="Glycosyltransferase subfamily 4-like N-terminal" evidence="2">
    <location>
        <begin position="14"/>
        <end position="171"/>
    </location>
</feature>
<dbReference type="Gene3D" id="3.40.50.2000">
    <property type="entry name" value="Glycogen Phosphorylase B"/>
    <property type="match status" value="2"/>
</dbReference>
<evidence type="ECO:0000313" key="3">
    <source>
        <dbReference type="EMBL" id="MCA5004126.1"/>
    </source>
</evidence>
<protein>
    <submittedName>
        <fullName evidence="3">Glycosyltransferase</fullName>
    </submittedName>
</protein>
<reference evidence="3" key="1">
    <citation type="submission" date="2020-10" db="EMBL/GenBank/DDBJ databases">
        <authorList>
            <person name="Lu T."/>
            <person name="Wang Q."/>
            <person name="Han X."/>
        </authorList>
    </citation>
    <scope>NUCLEOTIDE SEQUENCE</scope>
    <source>
        <strain evidence="3">WQ 366</strain>
    </source>
</reference>
<sequence>MKILQLGKFYPIRGGVEKVMYDIMLGLSERGVYCDMLCASTEDYPQEDIRLNDYANVFVAKTSVKLAATMLAPSMIIRLRNIAHNYDIIHIHHPDPMAALVLYLSGYKGKVMLHWHSDILKQKILLKVYKPLQKWLIKRANLIVGTTPVYVEQSDFLTNYQNKVDYIPIGVLPISAKENRVLEIRNKNEGKKLIFSLGRLVEYKGFQYLIESAKYLTDDYRIVIGGKGPLRESLVNLIVENNLQNRVELLGFLTDEEAYAYFEACDIYVLSSIMKTEAFAIVQIEAMSCGKPVITAHIPGSGVSWVNKNYESGLICESKNAEDLARSITNIAENKDLYQQLSSGAKDRFENNFHRNVMVDKTYELYLRLQKE</sequence>
<comment type="caution">
    <text evidence="3">The sequence shown here is derived from an EMBL/GenBank/DDBJ whole genome shotgun (WGS) entry which is preliminary data.</text>
</comment>
<evidence type="ECO:0000313" key="4">
    <source>
        <dbReference type="Proteomes" id="UP001165302"/>
    </source>
</evidence>
<dbReference type="PANTHER" id="PTHR45947">
    <property type="entry name" value="SULFOQUINOVOSYL TRANSFERASE SQD2"/>
    <property type="match status" value="1"/>
</dbReference>
<dbReference type="InterPro" id="IPR050194">
    <property type="entry name" value="Glycosyltransferase_grp1"/>
</dbReference>
<dbReference type="Proteomes" id="UP001165302">
    <property type="component" value="Unassembled WGS sequence"/>
</dbReference>
<evidence type="ECO:0000259" key="2">
    <source>
        <dbReference type="Pfam" id="PF13439"/>
    </source>
</evidence>
<evidence type="ECO:0000259" key="1">
    <source>
        <dbReference type="Pfam" id="PF00534"/>
    </source>
</evidence>
<dbReference type="EMBL" id="JADEYP010000003">
    <property type="protein sequence ID" value="MCA5004126.1"/>
    <property type="molecule type" value="Genomic_DNA"/>
</dbReference>
<dbReference type="InterPro" id="IPR028098">
    <property type="entry name" value="Glyco_trans_4-like_N"/>
</dbReference>
<proteinExistence type="predicted"/>
<name>A0ABS7Z1W3_9SPHI</name>
<gene>
    <name evidence="3" type="ORF">IPZ78_03030</name>
</gene>
<dbReference type="Pfam" id="PF13439">
    <property type="entry name" value="Glyco_transf_4"/>
    <property type="match status" value="1"/>
</dbReference>
<dbReference type="Pfam" id="PF00534">
    <property type="entry name" value="Glycos_transf_1"/>
    <property type="match status" value="1"/>
</dbReference>
<accession>A0ABS7Z1W3</accession>
<feature type="domain" description="Glycosyl transferase family 1" evidence="1">
    <location>
        <begin position="184"/>
        <end position="347"/>
    </location>
</feature>
<dbReference type="RefSeq" id="WP_225551458.1">
    <property type="nucleotide sequence ID" value="NZ_JADEYP010000003.1"/>
</dbReference>